<comment type="caution">
    <text evidence="1">The sequence shown here is derived from an EMBL/GenBank/DDBJ whole genome shotgun (WGS) entry which is preliminary data.</text>
</comment>
<accession>A0A1E3AF29</accession>
<dbReference type="InterPro" id="IPR008928">
    <property type="entry name" value="6-hairpin_glycosidase_sf"/>
</dbReference>
<gene>
    <name evidence="1" type="ORF">BEI61_03097</name>
</gene>
<dbReference type="InterPro" id="IPR012341">
    <property type="entry name" value="6hp_glycosidase-like_sf"/>
</dbReference>
<dbReference type="SUPFAM" id="SSF48208">
    <property type="entry name" value="Six-hairpin glycosidases"/>
    <property type="match status" value="1"/>
</dbReference>
<organism evidence="1 2">
    <name type="scientific">Eisenbergiella tayi</name>
    <dbReference type="NCBI Taxonomy" id="1432052"/>
    <lineage>
        <taxon>Bacteria</taxon>
        <taxon>Bacillati</taxon>
        <taxon>Bacillota</taxon>
        <taxon>Clostridia</taxon>
        <taxon>Lachnospirales</taxon>
        <taxon>Lachnospiraceae</taxon>
        <taxon>Eisenbergiella</taxon>
    </lineage>
</organism>
<dbReference type="EMBL" id="MCGH01000002">
    <property type="protein sequence ID" value="ODM07207.1"/>
    <property type="molecule type" value="Genomic_DNA"/>
</dbReference>
<dbReference type="AlphaFoldDB" id="A0A1E3AF29"/>
<evidence type="ECO:0000313" key="1">
    <source>
        <dbReference type="EMBL" id="ODM07207.1"/>
    </source>
</evidence>
<dbReference type="PATRIC" id="fig|1432052.4.peg.3451"/>
<dbReference type="Gene3D" id="1.50.10.10">
    <property type="match status" value="1"/>
</dbReference>
<dbReference type="Proteomes" id="UP000094067">
    <property type="component" value="Unassembled WGS sequence"/>
</dbReference>
<dbReference type="GO" id="GO:0005975">
    <property type="term" value="P:carbohydrate metabolic process"/>
    <property type="evidence" value="ECO:0007669"/>
    <property type="project" value="InterPro"/>
</dbReference>
<protein>
    <submittedName>
        <fullName evidence="1">Uncharacterized protein</fullName>
    </submittedName>
</protein>
<proteinExistence type="predicted"/>
<evidence type="ECO:0000313" key="2">
    <source>
        <dbReference type="Proteomes" id="UP000094067"/>
    </source>
</evidence>
<name>A0A1E3AF29_9FIRM</name>
<sequence length="742" mass="85197">MELQFDNYILSYENGGIEVRKNGTLLYFNRRPMFVTVKTSFAVSEFYDAAYEKAEMRDGRMVAEGTLRVPSGSGFAFIDTYEAGDAGFRLQRCVKVVEAGDDLGFSSKFSLVMAESADPHDYQCFAPGVWYRQNEFGPDELMGKDLDCEYFWMLETRCALPLFAMHHIGSGEMASLSRWASDVTMRTLGIEQSENNTDPKFTIGSVGMSKPEKRTLNYMYYGFAVRKDNPTPVDGLSIDYVYPGCDGQTPVKNSYGGLDYHNKAMNFRRINHPVVPGFEQNYSVAINFGQHESFQEMMRDIWRITYSRMRDRLFCVDNERHYRNCMEIFMKYTRKYGDSYGLPFACQLPDMDISSVSFQFGFVGQQPGIGNLLLRYGDREKLPEAREKGMGILDFWVNTAMTPSGLPQMCYNPNIKGFEPYPHYTRMLADGMEAILDAYVYLHKAGKQQMTHSVSHPYVQEKPDWLAFCIKTGDWLVKVQNEDGSFYRAYYTDGSIRMDSKSNTPSVIRFLVQLYLVTGDVKYKAAAEKAGDWSFDNAYLNMEYRGGTCDNTDIQDKEAGIYALFGFLSLYDLTGDKHWLEGAVGAADYTETWTYAWTFPVYTPWPKHPFNQYSISGQSIITIGGGADVYMAACSYTYYRLYLLTGDSHYLDFAEFIHKNTRQSNDIDGTSGYAMPGLGHESGNFFSQKLGSQYHWLPWCTFVEAEPCERLYETFGVYEIEDAQRMDEEEREKRNRIYENYF</sequence>
<reference evidence="1 2" key="1">
    <citation type="submission" date="2016-07" db="EMBL/GenBank/DDBJ databases">
        <title>Characterization of isolates of Eisenbergiella tayi derived from blood cultures, using whole genome sequencing.</title>
        <authorList>
            <person name="Burdz T."/>
            <person name="Wiebe D."/>
            <person name="Huynh C."/>
            <person name="Bernard K."/>
        </authorList>
    </citation>
    <scope>NUCLEOTIDE SEQUENCE [LARGE SCALE GENOMIC DNA]</scope>
    <source>
        <strain evidence="1 2">NML 110608</strain>
    </source>
</reference>
<dbReference type="RefSeq" id="WP_069152905.1">
    <property type="nucleotide sequence ID" value="NZ_MCGH01000002.1"/>
</dbReference>